<evidence type="ECO:0000256" key="1">
    <source>
        <dbReference type="SAM" id="MobiDB-lite"/>
    </source>
</evidence>
<feature type="compositionally biased region" description="Basic and acidic residues" evidence="1">
    <location>
        <begin position="114"/>
        <end position="123"/>
    </location>
</feature>
<feature type="region of interest" description="Disordered" evidence="1">
    <location>
        <begin position="112"/>
        <end position="132"/>
    </location>
</feature>
<protein>
    <recommendedName>
        <fullName evidence="3">DUF7495 domain-containing protein</fullName>
    </recommendedName>
</protein>
<proteinExistence type="predicted"/>
<comment type="caution">
    <text evidence="4">The sequence shown here is derived from an EMBL/GenBank/DDBJ whole genome shotgun (WGS) entry which is preliminary data.</text>
</comment>
<sequence>MAPQDQDEKDFDERSMTASISHEDDYSHDHDKAYISSPPPPPPPMISASPSPSPLPSRDHYDLTHMDSAAEYSIGSSEASLQMAQYLDNVESSGGVGGHVVDICSFQDVNLDEDDHHHHGHDGGDEEGMGHNSNEVRRARKRYYLLPMLIRYSLPIGGCLIAFLMVIVTVAVTASVVRRQDRQALGAVVNSPVYPGDQVATGYETVGGWDDDVALKEAGMGEESVGDDALSFSTYDDAPRYDDVATADDFANKDDLLAGEEDVGEPLSFSTNDDQPQMDREDATTADATTSSNTSNGSSNTSHPKWYSTSHPTYVNLLEFHSSTSTTMSPHHTAALFCNELKQQLCSYSTYCPSGKSADPFDDGPFGLFDQAQREWEQWSPVNTHGQGVEWVQVGKVVDAEDEYWGRCWRYDEWSGGKDLETTVGAEHRRYILCCDGVNI</sequence>
<feature type="domain" description="DUF7495" evidence="3">
    <location>
        <begin position="320"/>
        <end position="436"/>
    </location>
</feature>
<evidence type="ECO:0000313" key="5">
    <source>
        <dbReference type="Proteomes" id="UP001516023"/>
    </source>
</evidence>
<evidence type="ECO:0000259" key="3">
    <source>
        <dbReference type="Pfam" id="PF24325"/>
    </source>
</evidence>
<dbReference type="InterPro" id="IPR055918">
    <property type="entry name" value="DUF7495"/>
</dbReference>
<feature type="compositionally biased region" description="Pro residues" evidence="1">
    <location>
        <begin position="37"/>
        <end position="55"/>
    </location>
</feature>
<keyword evidence="2" id="KW-1133">Transmembrane helix</keyword>
<reference evidence="4 5" key="1">
    <citation type="journal article" date="2020" name="G3 (Bethesda)">
        <title>Improved Reference Genome for Cyclotella cryptica CCMP332, a Model for Cell Wall Morphogenesis, Salinity Adaptation, and Lipid Production in Diatoms (Bacillariophyta).</title>
        <authorList>
            <person name="Roberts W.R."/>
            <person name="Downey K.M."/>
            <person name="Ruck E.C."/>
            <person name="Traller J.C."/>
            <person name="Alverson A.J."/>
        </authorList>
    </citation>
    <scope>NUCLEOTIDE SEQUENCE [LARGE SCALE GENOMIC DNA]</scope>
    <source>
        <strain evidence="4 5">CCMP332</strain>
    </source>
</reference>
<feature type="region of interest" description="Disordered" evidence="1">
    <location>
        <begin position="261"/>
        <end position="306"/>
    </location>
</feature>
<keyword evidence="2" id="KW-0812">Transmembrane</keyword>
<keyword evidence="5" id="KW-1185">Reference proteome</keyword>
<name>A0ABD3PR71_9STRA</name>
<evidence type="ECO:0000313" key="4">
    <source>
        <dbReference type="EMBL" id="KAL3790422.1"/>
    </source>
</evidence>
<feature type="compositionally biased region" description="Basic and acidic residues" evidence="1">
    <location>
        <begin position="11"/>
        <end position="33"/>
    </location>
</feature>
<keyword evidence="2" id="KW-0472">Membrane</keyword>
<gene>
    <name evidence="4" type="ORF">HJC23_013594</name>
</gene>
<feature type="region of interest" description="Disordered" evidence="1">
    <location>
        <begin position="1"/>
        <end position="61"/>
    </location>
</feature>
<dbReference type="Pfam" id="PF24325">
    <property type="entry name" value="DUF7495"/>
    <property type="match status" value="1"/>
</dbReference>
<organism evidence="4 5">
    <name type="scientific">Cyclotella cryptica</name>
    <dbReference type="NCBI Taxonomy" id="29204"/>
    <lineage>
        <taxon>Eukaryota</taxon>
        <taxon>Sar</taxon>
        <taxon>Stramenopiles</taxon>
        <taxon>Ochrophyta</taxon>
        <taxon>Bacillariophyta</taxon>
        <taxon>Coscinodiscophyceae</taxon>
        <taxon>Thalassiosirophycidae</taxon>
        <taxon>Stephanodiscales</taxon>
        <taxon>Stephanodiscaceae</taxon>
        <taxon>Cyclotella</taxon>
    </lineage>
</organism>
<feature type="compositionally biased region" description="Acidic residues" evidence="1">
    <location>
        <begin position="1"/>
        <end position="10"/>
    </location>
</feature>
<dbReference type="EMBL" id="JABMIG020000128">
    <property type="protein sequence ID" value="KAL3790422.1"/>
    <property type="molecule type" value="Genomic_DNA"/>
</dbReference>
<evidence type="ECO:0000256" key="2">
    <source>
        <dbReference type="SAM" id="Phobius"/>
    </source>
</evidence>
<dbReference type="AlphaFoldDB" id="A0ABD3PR71"/>
<feature type="compositionally biased region" description="Low complexity" evidence="1">
    <location>
        <begin position="285"/>
        <end position="302"/>
    </location>
</feature>
<dbReference type="Proteomes" id="UP001516023">
    <property type="component" value="Unassembled WGS sequence"/>
</dbReference>
<accession>A0ABD3PR71</accession>
<feature type="transmembrane region" description="Helical" evidence="2">
    <location>
        <begin position="149"/>
        <end position="172"/>
    </location>
</feature>